<dbReference type="Gene3D" id="3.60.10.10">
    <property type="entry name" value="Endonuclease/exonuclease/phosphatase"/>
    <property type="match status" value="1"/>
</dbReference>
<dbReference type="SUPFAM" id="SSF56219">
    <property type="entry name" value="DNase I-like"/>
    <property type="match status" value="1"/>
</dbReference>
<dbReference type="OrthoDB" id="5780965at2759"/>
<accession>A0A6J2Y5E9</accession>
<name>A0A6J2Y5E9_SITOR</name>
<reference evidence="7" key="1">
    <citation type="submission" date="2025-08" db="UniProtKB">
        <authorList>
            <consortium name="RefSeq"/>
        </authorList>
    </citation>
    <scope>IDENTIFICATION</scope>
    <source>
        <tissue evidence="7">Gonads</tissue>
    </source>
</reference>
<dbReference type="Pfam" id="PF22669">
    <property type="entry name" value="Exo_endo_phos2"/>
    <property type="match status" value="1"/>
</dbReference>
<dbReference type="InterPro" id="IPR039737">
    <property type="entry name" value="INPP5A"/>
</dbReference>
<dbReference type="InterPro" id="IPR000300">
    <property type="entry name" value="IPPc"/>
</dbReference>
<dbReference type="GO" id="GO:0004445">
    <property type="term" value="F:inositol-polyphosphate 5-phosphatase activity"/>
    <property type="evidence" value="ECO:0007669"/>
    <property type="project" value="UniProtKB-EC"/>
</dbReference>
<dbReference type="InterPro" id="IPR036691">
    <property type="entry name" value="Endo/exonu/phosph_ase_sf"/>
</dbReference>
<dbReference type="CTD" id="326119"/>
<comment type="similarity">
    <text evidence="3">Belongs to the inositol 1,4,5-trisphosphate 5-phosphatase type I family.</text>
</comment>
<protein>
    <recommendedName>
        <fullName evidence="1">inositol-polyphosphate 5-phosphatase</fullName>
        <ecNumber evidence="1">3.1.3.56</ecNumber>
    </recommendedName>
</protein>
<evidence type="ECO:0000313" key="7">
    <source>
        <dbReference type="RefSeq" id="XP_030758872.1"/>
    </source>
</evidence>
<feature type="compositionally biased region" description="Polar residues" evidence="4">
    <location>
        <begin position="312"/>
        <end position="329"/>
    </location>
</feature>
<gene>
    <name evidence="7" type="primary">LOC115884436</name>
</gene>
<dbReference type="PANTHER" id="PTHR12997">
    <property type="entry name" value="TYPE I INOSITOL-1,4,5-TRISPHOSPHATE 5-PHOSPHATASE"/>
    <property type="match status" value="1"/>
</dbReference>
<organism evidence="6 7">
    <name type="scientific">Sitophilus oryzae</name>
    <name type="common">Rice weevil</name>
    <name type="synonym">Curculio oryzae</name>
    <dbReference type="NCBI Taxonomy" id="7048"/>
    <lineage>
        <taxon>Eukaryota</taxon>
        <taxon>Metazoa</taxon>
        <taxon>Ecdysozoa</taxon>
        <taxon>Arthropoda</taxon>
        <taxon>Hexapoda</taxon>
        <taxon>Insecta</taxon>
        <taxon>Pterygota</taxon>
        <taxon>Neoptera</taxon>
        <taxon>Endopterygota</taxon>
        <taxon>Coleoptera</taxon>
        <taxon>Polyphaga</taxon>
        <taxon>Cucujiformia</taxon>
        <taxon>Curculionidae</taxon>
        <taxon>Dryophthorinae</taxon>
        <taxon>Sitophilus</taxon>
    </lineage>
</organism>
<evidence type="ECO:0000256" key="3">
    <source>
        <dbReference type="ARBA" id="ARBA00023599"/>
    </source>
</evidence>
<keyword evidence="6" id="KW-1185">Reference proteome</keyword>
<sequence>MDSVPILLVTANVGSIFDDPTDLLKIWIAEFLSKISNMDVKFIAVHCQEVGGKKYEKSMKHVDSFVKTLLNSNELKSFNKVCVFLDEDFSSVQHFTALGSLYFVHETVDASIWNFKESKFVPLAEKQVYSGNIEAVPIKEKAKFPQHFFPELRSFDKEIDAFKDILAEFPLVFAPSYPFEEQVSKANSYMPTRCPAWCDRVLLSHSAKEIIKVDHPVEYGLLGPNTCMGDHKPVYLKLKLAKDAGIVRCCGDSAPPLLRLPSDDKCRCFCRTLVTVPINIIDTSDDYLTEKSIPEVATTNSKYLQPSARVQTTLEPYTPESSASRSPFSEENDSEEPEVQRRTSFCPAQLKNKLENILLSSDGDSNNSSLARRSVIVDESTDRIGDSSNVRSRANSTKTRTLGSNIEYKRFNFIRFKKKSRKKNISCIEAVCAIA</sequence>
<dbReference type="EC" id="3.1.3.56" evidence="1"/>
<dbReference type="Proteomes" id="UP000504635">
    <property type="component" value="Unplaced"/>
</dbReference>
<feature type="region of interest" description="Disordered" evidence="4">
    <location>
        <begin position="312"/>
        <end position="342"/>
    </location>
</feature>
<dbReference type="GeneID" id="115884436"/>
<evidence type="ECO:0000256" key="2">
    <source>
        <dbReference type="ARBA" id="ARBA00022801"/>
    </source>
</evidence>
<evidence type="ECO:0000259" key="5">
    <source>
        <dbReference type="SMART" id="SM00128"/>
    </source>
</evidence>
<keyword evidence="2" id="KW-0378">Hydrolase</keyword>
<evidence type="ECO:0000313" key="6">
    <source>
        <dbReference type="Proteomes" id="UP000504635"/>
    </source>
</evidence>
<dbReference type="GO" id="GO:0046856">
    <property type="term" value="P:phosphatidylinositol dephosphorylation"/>
    <property type="evidence" value="ECO:0007669"/>
    <property type="project" value="InterPro"/>
</dbReference>
<evidence type="ECO:0000256" key="1">
    <source>
        <dbReference type="ARBA" id="ARBA00012997"/>
    </source>
</evidence>
<proteinExistence type="inferred from homology"/>
<feature type="domain" description="Inositol polyphosphate-related phosphatase" evidence="5">
    <location>
        <begin position="2"/>
        <end position="246"/>
    </location>
</feature>
<evidence type="ECO:0000256" key="4">
    <source>
        <dbReference type="SAM" id="MobiDB-lite"/>
    </source>
</evidence>
<dbReference type="RefSeq" id="XP_030758872.1">
    <property type="nucleotide sequence ID" value="XM_030903012.1"/>
</dbReference>
<dbReference type="PANTHER" id="PTHR12997:SF2">
    <property type="entry name" value="INOSITOL POLYPHOSPHATE-5-PHOSPHATASE A"/>
    <property type="match status" value="1"/>
</dbReference>
<dbReference type="AlphaFoldDB" id="A0A6J2Y5E9"/>
<dbReference type="SMART" id="SM00128">
    <property type="entry name" value="IPPc"/>
    <property type="match status" value="1"/>
</dbReference>